<dbReference type="PANTHER" id="PTHR43162:SF1">
    <property type="entry name" value="PRESTALK A DIFFERENTIATION PROTEIN A"/>
    <property type="match status" value="1"/>
</dbReference>
<dbReference type="Proteomes" id="UP000275048">
    <property type="component" value="Unassembled WGS sequence"/>
</dbReference>
<accession>A0A3M8AP17</accession>
<gene>
    <name evidence="2" type="ORF">EDM22_00620</name>
</gene>
<dbReference type="Gene3D" id="3.40.50.720">
    <property type="entry name" value="NAD(P)-binding Rossmann-like Domain"/>
    <property type="match status" value="1"/>
</dbReference>
<dbReference type="Pfam" id="PF13460">
    <property type="entry name" value="NAD_binding_10"/>
    <property type="match status" value="1"/>
</dbReference>
<reference evidence="2 3" key="1">
    <citation type="submission" date="2018-10" db="EMBL/GenBank/DDBJ databases">
        <title>Isolation, diversity and antibacterial activity of antinobacteria from the wheat rhizosphere soil.</title>
        <authorList>
            <person name="Sun T."/>
        </authorList>
    </citation>
    <scope>NUCLEOTIDE SEQUENCE [LARGE SCALE GENOMIC DNA]</scope>
    <source>
        <strain evidence="2 3">SJ-23</strain>
    </source>
</reference>
<dbReference type="InterPro" id="IPR036291">
    <property type="entry name" value="NAD(P)-bd_dom_sf"/>
</dbReference>
<name>A0A3M8AP17_9MICO</name>
<feature type="domain" description="NAD(P)-binding" evidence="1">
    <location>
        <begin position="8"/>
        <end position="167"/>
    </location>
</feature>
<keyword evidence="3" id="KW-1185">Reference proteome</keyword>
<proteinExistence type="predicted"/>
<dbReference type="EMBL" id="RHHB01000001">
    <property type="protein sequence ID" value="RNB52255.1"/>
    <property type="molecule type" value="Genomic_DNA"/>
</dbReference>
<dbReference type="RefSeq" id="WP_122935093.1">
    <property type="nucleotide sequence ID" value="NZ_JBHSNT010000007.1"/>
</dbReference>
<dbReference type="Gene3D" id="3.90.25.10">
    <property type="entry name" value="UDP-galactose 4-epimerase, domain 1"/>
    <property type="match status" value="1"/>
</dbReference>
<dbReference type="AlphaFoldDB" id="A0A3M8AP17"/>
<dbReference type="InterPro" id="IPR051604">
    <property type="entry name" value="Ergot_Alk_Oxidoreductase"/>
</dbReference>
<evidence type="ECO:0000259" key="1">
    <source>
        <dbReference type="Pfam" id="PF13460"/>
    </source>
</evidence>
<dbReference type="PANTHER" id="PTHR43162">
    <property type="match status" value="1"/>
</dbReference>
<sequence length="271" mass="29145">MATFLILGGTGKVGRRLGTRLSSLGHTARIASRSSGDVRFDWRDPATYADAVRDVEGIFIVGPGSATDWSPLLRDLLAEAARAGVRRVVLLSARGVEFLPDGVVARAERALTESGVPWTILRPTHFAQNFSEAMFVPEQGRIHAPVGAARHPFVDVRDLADAAARVLVDDAWAGEVIEVSGPRALGFDEAAAVLAGARGEAVEYVAEDRDTHERRLLASGTPGTYVTWRMAMLDGIAAGRDAYLSDGVERVLGRPATTFEQWAQEEVAAQR</sequence>
<evidence type="ECO:0000313" key="3">
    <source>
        <dbReference type="Proteomes" id="UP000275048"/>
    </source>
</evidence>
<dbReference type="OrthoDB" id="5180065at2"/>
<protein>
    <recommendedName>
        <fullName evidence="1">NAD(P)-binding domain-containing protein</fullName>
    </recommendedName>
</protein>
<dbReference type="InterPro" id="IPR016040">
    <property type="entry name" value="NAD(P)-bd_dom"/>
</dbReference>
<dbReference type="SUPFAM" id="SSF51735">
    <property type="entry name" value="NAD(P)-binding Rossmann-fold domains"/>
    <property type="match status" value="1"/>
</dbReference>
<organism evidence="2 3">
    <name type="scientific">Agromyces tardus</name>
    <dbReference type="NCBI Taxonomy" id="2583849"/>
    <lineage>
        <taxon>Bacteria</taxon>
        <taxon>Bacillati</taxon>
        <taxon>Actinomycetota</taxon>
        <taxon>Actinomycetes</taxon>
        <taxon>Micrococcales</taxon>
        <taxon>Microbacteriaceae</taxon>
        <taxon>Agromyces</taxon>
    </lineage>
</organism>
<comment type="caution">
    <text evidence="2">The sequence shown here is derived from an EMBL/GenBank/DDBJ whole genome shotgun (WGS) entry which is preliminary data.</text>
</comment>
<evidence type="ECO:0000313" key="2">
    <source>
        <dbReference type="EMBL" id="RNB52255.1"/>
    </source>
</evidence>